<comment type="subunit">
    <text evidence="3">Homotrimer.</text>
</comment>
<comment type="function">
    <text evidence="1">Acts as a defensive agent. Recognizes blood group fucosylated oligosaccharides including A, B, H and Lewis B-type antigens. Does not recognize Lewis A antigen and has low affinity for monovalent haptens.</text>
</comment>
<dbReference type="GO" id="GO:0001868">
    <property type="term" value="P:regulation of complement activation, lectin pathway"/>
    <property type="evidence" value="ECO:0007669"/>
    <property type="project" value="UniProtKB-ARBA"/>
</dbReference>
<dbReference type="PANTHER" id="PTHR45713:SF6">
    <property type="entry name" value="F5_8 TYPE C DOMAIN-CONTAINING PROTEIN"/>
    <property type="match status" value="1"/>
</dbReference>
<feature type="domain" description="Fucolectin tachylectin-4 pentraxin-1" evidence="9">
    <location>
        <begin position="110"/>
        <end position="261"/>
    </location>
</feature>
<keyword evidence="8" id="KW-1133">Transmembrane helix</keyword>
<evidence type="ECO:0000256" key="4">
    <source>
        <dbReference type="ARBA" id="ARBA00022723"/>
    </source>
</evidence>
<accession>T1J5E4</accession>
<feature type="transmembrane region" description="Helical" evidence="8">
    <location>
        <begin position="20"/>
        <end position="43"/>
    </location>
</feature>
<keyword evidence="11" id="KW-1185">Reference proteome</keyword>
<comment type="similarity">
    <text evidence="2">Belongs to the fucolectin family.</text>
</comment>
<evidence type="ECO:0000256" key="7">
    <source>
        <dbReference type="ARBA" id="ARBA00023157"/>
    </source>
</evidence>
<evidence type="ECO:0000256" key="8">
    <source>
        <dbReference type="SAM" id="Phobius"/>
    </source>
</evidence>
<name>T1J5E4_STRMM</name>
<dbReference type="SUPFAM" id="SSF49785">
    <property type="entry name" value="Galactose-binding domain-like"/>
    <property type="match status" value="1"/>
</dbReference>
<keyword evidence="8" id="KW-0812">Transmembrane</keyword>
<dbReference type="STRING" id="126957.T1J5E4"/>
<dbReference type="Pfam" id="PF22633">
    <property type="entry name" value="F5_F8_type_C_2"/>
    <property type="match status" value="1"/>
</dbReference>
<dbReference type="Proteomes" id="UP000014500">
    <property type="component" value="Unassembled WGS sequence"/>
</dbReference>
<organism evidence="10 11">
    <name type="scientific">Strigamia maritima</name>
    <name type="common">European centipede</name>
    <name type="synonym">Geophilus maritimus</name>
    <dbReference type="NCBI Taxonomy" id="126957"/>
    <lineage>
        <taxon>Eukaryota</taxon>
        <taxon>Metazoa</taxon>
        <taxon>Ecdysozoa</taxon>
        <taxon>Arthropoda</taxon>
        <taxon>Myriapoda</taxon>
        <taxon>Chilopoda</taxon>
        <taxon>Pleurostigmophora</taxon>
        <taxon>Geophilomorpha</taxon>
        <taxon>Linotaeniidae</taxon>
        <taxon>Strigamia</taxon>
    </lineage>
</organism>
<dbReference type="AlphaFoldDB" id="T1J5E4"/>
<reference evidence="11" key="1">
    <citation type="submission" date="2011-05" db="EMBL/GenBank/DDBJ databases">
        <authorList>
            <person name="Richards S.R."/>
            <person name="Qu J."/>
            <person name="Jiang H."/>
            <person name="Jhangiani S.N."/>
            <person name="Agravi P."/>
            <person name="Goodspeed R."/>
            <person name="Gross S."/>
            <person name="Mandapat C."/>
            <person name="Jackson L."/>
            <person name="Mathew T."/>
            <person name="Pu L."/>
            <person name="Thornton R."/>
            <person name="Saada N."/>
            <person name="Wilczek-Boney K.B."/>
            <person name="Lee S."/>
            <person name="Kovar C."/>
            <person name="Wu Y."/>
            <person name="Scherer S.E."/>
            <person name="Worley K.C."/>
            <person name="Muzny D.M."/>
            <person name="Gibbs R."/>
        </authorList>
    </citation>
    <scope>NUCLEOTIDE SEQUENCE</scope>
    <source>
        <strain evidence="11">Brora</strain>
    </source>
</reference>
<keyword evidence="7" id="KW-1015">Disulfide bond</keyword>
<dbReference type="EnsemblMetazoa" id="SMAR008844-RA">
    <property type="protein sequence ID" value="SMAR008844-PA"/>
    <property type="gene ID" value="SMAR008844"/>
</dbReference>
<evidence type="ECO:0000313" key="11">
    <source>
        <dbReference type="Proteomes" id="UP000014500"/>
    </source>
</evidence>
<evidence type="ECO:0000259" key="9">
    <source>
        <dbReference type="SMART" id="SM00607"/>
    </source>
</evidence>
<keyword evidence="4" id="KW-0479">Metal-binding</keyword>
<dbReference type="PANTHER" id="PTHR45713">
    <property type="entry name" value="FTP DOMAIN-CONTAINING PROTEIN"/>
    <property type="match status" value="1"/>
</dbReference>
<dbReference type="SMART" id="SM00607">
    <property type="entry name" value="FTP"/>
    <property type="match status" value="1"/>
</dbReference>
<evidence type="ECO:0000256" key="3">
    <source>
        <dbReference type="ARBA" id="ARBA00011233"/>
    </source>
</evidence>
<evidence type="ECO:0000256" key="1">
    <source>
        <dbReference type="ARBA" id="ARBA00002219"/>
    </source>
</evidence>
<keyword evidence="6" id="KW-0106">Calcium</keyword>
<dbReference type="GO" id="GO:0010185">
    <property type="term" value="P:regulation of cellular defense response"/>
    <property type="evidence" value="ECO:0007669"/>
    <property type="project" value="UniProtKB-ARBA"/>
</dbReference>
<keyword evidence="8" id="KW-0472">Membrane</keyword>
<dbReference type="Gene3D" id="2.60.120.260">
    <property type="entry name" value="Galactose-binding domain-like"/>
    <property type="match status" value="1"/>
</dbReference>
<reference evidence="10" key="2">
    <citation type="submission" date="2015-02" db="UniProtKB">
        <authorList>
            <consortium name="EnsemblMetazoa"/>
        </authorList>
    </citation>
    <scope>IDENTIFICATION</scope>
</reference>
<evidence type="ECO:0000256" key="2">
    <source>
        <dbReference type="ARBA" id="ARBA00010147"/>
    </source>
</evidence>
<evidence type="ECO:0000313" key="10">
    <source>
        <dbReference type="EnsemblMetazoa" id="SMAR008844-PA"/>
    </source>
</evidence>
<dbReference type="EMBL" id="JH431859">
    <property type="status" value="NOT_ANNOTATED_CDS"/>
    <property type="molecule type" value="Genomic_DNA"/>
</dbReference>
<keyword evidence="5" id="KW-0430">Lectin</keyword>
<dbReference type="HOGENOM" id="CLU_913141_0_0_1"/>
<dbReference type="InterPro" id="IPR006585">
    <property type="entry name" value="FTP1"/>
</dbReference>
<sequence>MIEARKNKFTNLKTTDALVIMLLVLLCGFITSSIFTIIIALGMDESDEVPEINNLNCVKWWRDLMEEEPLVSTATTLPITGSPTTAITTMLTTTTKKPEMPGPMRKLDFSRKRAEESSSHGFGFDVNFAQDGDRETCSHTAMVDKYFRYAGPIEDDSKPWWRLDMSKKYEITNVTLYGRIDCCQERYHNMQLRIGNILDTVEMGVAMRKNGLCAEFPNDDYGYQVIFDFVCMPNTVGRYISIQKVKYLEKCQGREDCTPLTICSLDIYGRPFKNNTGPSPGRLTIDLGVEVSPKGFRGYTINYMY</sequence>
<protein>
    <recommendedName>
        <fullName evidence="9">Fucolectin tachylectin-4 pentraxin-1 domain-containing protein</fullName>
    </recommendedName>
</protein>
<dbReference type="GO" id="GO:0046872">
    <property type="term" value="F:metal ion binding"/>
    <property type="evidence" value="ECO:0007669"/>
    <property type="project" value="UniProtKB-KW"/>
</dbReference>
<proteinExistence type="inferred from homology"/>
<dbReference type="InterPro" id="IPR008979">
    <property type="entry name" value="Galactose-bd-like_sf"/>
</dbReference>
<evidence type="ECO:0000256" key="6">
    <source>
        <dbReference type="ARBA" id="ARBA00022837"/>
    </source>
</evidence>
<evidence type="ECO:0000256" key="5">
    <source>
        <dbReference type="ARBA" id="ARBA00022734"/>
    </source>
</evidence>
<dbReference type="InterPro" id="IPR051941">
    <property type="entry name" value="BG_Antigen-Binding_Lectin"/>
</dbReference>
<dbReference type="GO" id="GO:0042806">
    <property type="term" value="F:fucose binding"/>
    <property type="evidence" value="ECO:0007669"/>
    <property type="project" value="UniProtKB-ARBA"/>
</dbReference>
<dbReference type="PhylomeDB" id="T1J5E4"/>